<accession>A0A5C6B2P7</accession>
<evidence type="ECO:0000256" key="1">
    <source>
        <dbReference type="ARBA" id="ARBA00022448"/>
    </source>
</evidence>
<reference evidence="10 11" key="1">
    <citation type="submission" date="2019-02" db="EMBL/GenBank/DDBJ databases">
        <title>Deep-cultivation of Planctomycetes and their phenomic and genomic characterization uncovers novel biology.</title>
        <authorList>
            <person name="Wiegand S."/>
            <person name="Jogler M."/>
            <person name="Boedeker C."/>
            <person name="Pinto D."/>
            <person name="Vollmers J."/>
            <person name="Rivas-Marin E."/>
            <person name="Kohn T."/>
            <person name="Peeters S.H."/>
            <person name="Heuer A."/>
            <person name="Rast P."/>
            <person name="Oberbeckmann S."/>
            <person name="Bunk B."/>
            <person name="Jeske O."/>
            <person name="Meyerdierks A."/>
            <person name="Storesund J.E."/>
            <person name="Kallscheuer N."/>
            <person name="Luecker S."/>
            <person name="Lage O.M."/>
            <person name="Pohl T."/>
            <person name="Merkel B.J."/>
            <person name="Hornburger P."/>
            <person name="Mueller R.-W."/>
            <person name="Bruemmer F."/>
            <person name="Labrenz M."/>
            <person name="Spormann A.M."/>
            <person name="Op Den Camp H."/>
            <person name="Overmann J."/>
            <person name="Amann R."/>
            <person name="Jetten M.S.M."/>
            <person name="Mascher T."/>
            <person name="Medema M.H."/>
            <person name="Devos D.P."/>
            <person name="Kaster A.-K."/>
            <person name="Ovreas L."/>
            <person name="Rohde M."/>
            <person name="Galperin M.Y."/>
            <person name="Jogler C."/>
        </authorList>
    </citation>
    <scope>NUCLEOTIDE SEQUENCE [LARGE SCALE GENOMIC DNA]</scope>
    <source>
        <strain evidence="10 11">Pla52n</strain>
    </source>
</reference>
<keyword evidence="1" id="KW-0813">Transport</keyword>
<name>A0A5C6B2P7_9BACT</name>
<dbReference type="InterPro" id="IPR004338">
    <property type="entry name" value="NqrB/RnfD"/>
</dbReference>
<keyword evidence="5 9" id="KW-0812">Transmembrane</keyword>
<keyword evidence="7 9" id="KW-1133">Transmembrane helix</keyword>
<dbReference type="RefSeq" id="WP_146519320.1">
    <property type="nucleotide sequence ID" value="NZ_CP151726.1"/>
</dbReference>
<evidence type="ECO:0000256" key="6">
    <source>
        <dbReference type="ARBA" id="ARBA00022967"/>
    </source>
</evidence>
<proteinExistence type="predicted"/>
<dbReference type="Proteomes" id="UP000320176">
    <property type="component" value="Unassembled WGS sequence"/>
</dbReference>
<evidence type="ECO:0000256" key="9">
    <source>
        <dbReference type="SAM" id="Phobius"/>
    </source>
</evidence>
<gene>
    <name evidence="10" type="primary">rsxD</name>
    <name evidence="10" type="ORF">Pla52n_19280</name>
</gene>
<evidence type="ECO:0000256" key="5">
    <source>
        <dbReference type="ARBA" id="ARBA00022692"/>
    </source>
</evidence>
<keyword evidence="11" id="KW-1185">Reference proteome</keyword>
<organism evidence="10 11">
    <name type="scientific">Stieleria varia</name>
    <dbReference type="NCBI Taxonomy" id="2528005"/>
    <lineage>
        <taxon>Bacteria</taxon>
        <taxon>Pseudomonadati</taxon>
        <taxon>Planctomycetota</taxon>
        <taxon>Planctomycetia</taxon>
        <taxon>Pirellulales</taxon>
        <taxon>Pirellulaceae</taxon>
        <taxon>Stieleria</taxon>
    </lineage>
</organism>
<feature type="transmembrane region" description="Helical" evidence="9">
    <location>
        <begin position="195"/>
        <end position="211"/>
    </location>
</feature>
<feature type="transmembrane region" description="Helical" evidence="9">
    <location>
        <begin position="47"/>
        <end position="64"/>
    </location>
</feature>
<feature type="transmembrane region" description="Helical" evidence="9">
    <location>
        <begin position="217"/>
        <end position="236"/>
    </location>
</feature>
<keyword evidence="2" id="KW-0597">Phosphoprotein</keyword>
<comment type="caution">
    <text evidence="10">The sequence shown here is derived from an EMBL/GenBank/DDBJ whole genome shotgun (WGS) entry which is preliminary data.</text>
</comment>
<sequence>MNVVGPIEDDVVDTELAVAPTTRGDNHDETTPTKSPLKKLFTLENRFLAPILITAILLGGQLSFGFLESWWQTLLAISVAIACELILGRVFVGKLPHLASAYISGISVGILIRSPFLWPFALCAVLSIMSKYVLRWQNRHLWNPSNFGVSAMLFLYPAAVASLSIQWGNTLWPMIVVWTLGSLIISRLKRFHICLTYVVSFVCLSAVRSMLTDSPFLANVAPLTGPMYQLFIFFMITDPRTTVSTKRGQCFVAFLVAAVEMLLRLNEVIHAPYYALFLVGPIALASELGWKKRMEARAELATGSEHRVEV</sequence>
<dbReference type="OrthoDB" id="260854at2"/>
<evidence type="ECO:0000256" key="3">
    <source>
        <dbReference type="ARBA" id="ARBA00022630"/>
    </source>
</evidence>
<dbReference type="GO" id="GO:0055085">
    <property type="term" value="P:transmembrane transport"/>
    <property type="evidence" value="ECO:0007669"/>
    <property type="project" value="InterPro"/>
</dbReference>
<dbReference type="Pfam" id="PF03116">
    <property type="entry name" value="NQR2_RnfD_RnfE"/>
    <property type="match status" value="1"/>
</dbReference>
<evidence type="ECO:0000256" key="7">
    <source>
        <dbReference type="ARBA" id="ARBA00022989"/>
    </source>
</evidence>
<keyword evidence="4" id="KW-0288">FMN</keyword>
<dbReference type="AlphaFoldDB" id="A0A5C6B2P7"/>
<feature type="transmembrane region" description="Helical" evidence="9">
    <location>
        <begin position="271"/>
        <end position="290"/>
    </location>
</feature>
<evidence type="ECO:0000256" key="4">
    <source>
        <dbReference type="ARBA" id="ARBA00022643"/>
    </source>
</evidence>
<evidence type="ECO:0000313" key="10">
    <source>
        <dbReference type="EMBL" id="TWU06208.1"/>
    </source>
</evidence>
<protein>
    <submittedName>
        <fullName evidence="10">Electron transport complex subunit RsxD</fullName>
    </submittedName>
</protein>
<evidence type="ECO:0000256" key="2">
    <source>
        <dbReference type="ARBA" id="ARBA00022553"/>
    </source>
</evidence>
<keyword evidence="8 9" id="KW-0472">Membrane</keyword>
<feature type="transmembrane region" description="Helical" evidence="9">
    <location>
        <begin position="70"/>
        <end position="88"/>
    </location>
</feature>
<dbReference type="EMBL" id="SJPN01000002">
    <property type="protein sequence ID" value="TWU06208.1"/>
    <property type="molecule type" value="Genomic_DNA"/>
</dbReference>
<keyword evidence="6" id="KW-1278">Translocase</keyword>
<evidence type="ECO:0000256" key="8">
    <source>
        <dbReference type="ARBA" id="ARBA00023136"/>
    </source>
</evidence>
<feature type="transmembrane region" description="Helical" evidence="9">
    <location>
        <begin position="146"/>
        <end position="165"/>
    </location>
</feature>
<keyword evidence="3" id="KW-0285">Flavoprotein</keyword>
<dbReference type="GO" id="GO:0016020">
    <property type="term" value="C:membrane"/>
    <property type="evidence" value="ECO:0007669"/>
    <property type="project" value="InterPro"/>
</dbReference>
<evidence type="ECO:0000313" key="11">
    <source>
        <dbReference type="Proteomes" id="UP000320176"/>
    </source>
</evidence>